<feature type="domain" description="HTH deoR-type" evidence="3">
    <location>
        <begin position="3"/>
        <end position="62"/>
    </location>
</feature>
<evidence type="ECO:0000256" key="1">
    <source>
        <dbReference type="ARBA" id="ARBA00023015"/>
    </source>
</evidence>
<dbReference type="PANTHER" id="PTHR34580">
    <property type="match status" value="1"/>
</dbReference>
<dbReference type="Proteomes" id="UP000502248">
    <property type="component" value="Chromosome"/>
</dbReference>
<keyword evidence="1" id="KW-0805">Transcription regulation</keyword>
<dbReference type="InterPro" id="IPR001034">
    <property type="entry name" value="DeoR_HTH"/>
</dbReference>
<keyword evidence="5" id="KW-1185">Reference proteome</keyword>
<name>A0A7Z2ZMQ7_9BACL</name>
<dbReference type="EMBL" id="CP051680">
    <property type="protein sequence ID" value="QJD85641.1"/>
    <property type="molecule type" value="Genomic_DNA"/>
</dbReference>
<dbReference type="InterPro" id="IPR036388">
    <property type="entry name" value="WH-like_DNA-bd_sf"/>
</dbReference>
<organism evidence="4 5">
    <name type="scientific">Cohnella herbarum</name>
    <dbReference type="NCBI Taxonomy" id="2728023"/>
    <lineage>
        <taxon>Bacteria</taxon>
        <taxon>Bacillati</taxon>
        <taxon>Bacillota</taxon>
        <taxon>Bacilli</taxon>
        <taxon>Bacillales</taxon>
        <taxon>Paenibacillaceae</taxon>
        <taxon>Cohnella</taxon>
    </lineage>
</organism>
<dbReference type="GO" id="GO:0003700">
    <property type="term" value="F:DNA-binding transcription factor activity"/>
    <property type="evidence" value="ECO:0007669"/>
    <property type="project" value="InterPro"/>
</dbReference>
<reference evidence="4 5" key="1">
    <citation type="submission" date="2020-04" db="EMBL/GenBank/DDBJ databases">
        <title>Genome sequencing of novel species.</title>
        <authorList>
            <person name="Heo J."/>
            <person name="Kim S.-J."/>
            <person name="Kim J.-S."/>
            <person name="Hong S.-B."/>
            <person name="Kwon S.-W."/>
        </authorList>
    </citation>
    <scope>NUCLEOTIDE SEQUENCE [LARGE SCALE GENOMIC DNA]</scope>
    <source>
        <strain evidence="4 5">MFER-1</strain>
    </source>
</reference>
<protein>
    <submittedName>
        <fullName evidence="4">HTH domain-containing protein</fullName>
    </submittedName>
</protein>
<evidence type="ECO:0000313" key="5">
    <source>
        <dbReference type="Proteomes" id="UP000502248"/>
    </source>
</evidence>
<dbReference type="AlphaFoldDB" id="A0A7Z2ZMQ7"/>
<dbReference type="PANTHER" id="PTHR34580:SF9">
    <property type="entry name" value="SLL5097 PROTEIN"/>
    <property type="match status" value="1"/>
</dbReference>
<dbReference type="Pfam" id="PF08279">
    <property type="entry name" value="HTH_11"/>
    <property type="match status" value="1"/>
</dbReference>
<proteinExistence type="predicted"/>
<dbReference type="KEGG" id="cheb:HH215_22295"/>
<dbReference type="SUPFAM" id="SSF46785">
    <property type="entry name" value="Winged helix' DNA-binding domain"/>
    <property type="match status" value="1"/>
</dbReference>
<evidence type="ECO:0000256" key="2">
    <source>
        <dbReference type="ARBA" id="ARBA00023163"/>
    </source>
</evidence>
<accession>A0A7Z2ZMQ7</accession>
<keyword evidence="2" id="KW-0804">Transcription</keyword>
<dbReference type="InterPro" id="IPR013196">
    <property type="entry name" value="HTH_11"/>
</dbReference>
<sequence length="333" mass="38519">MKKVERINIIMRYINNRAHFTISEIMQEFNISRSTAIRDIREIEAMGMPLVAEVGRDGGYSVMNNSVLPTVRFTDNEIKALFIAFMATRNQQLPYLKSRHSLTEKLLGLISENQQDDLVLLNQILLFEGTNPNNPDLLDLSDLPHPLLEKLIQILLLDSYLLITMKEEKANTSYPIYLLHLYREKSLWLIEGFDLKEEKKKIFPVDNLTDIQPYSTKKRLSKKKIEETLSMQDEAINLVLELGPKAIAQFRKYHPLKFTISYTNPYQTTAILKTFIHVHNAEELNEITNWLLFLGGDIKIREVPPEVLKVLHERLFSFCPSVGDIKKGNSHLP</sequence>
<gene>
    <name evidence="4" type="ORF">HH215_22295</name>
</gene>
<dbReference type="Gene3D" id="1.10.10.10">
    <property type="entry name" value="Winged helix-like DNA-binding domain superfamily/Winged helix DNA-binding domain"/>
    <property type="match status" value="1"/>
</dbReference>
<evidence type="ECO:0000259" key="3">
    <source>
        <dbReference type="PROSITE" id="PS51000"/>
    </source>
</evidence>
<dbReference type="RefSeq" id="WP_169281901.1">
    <property type="nucleotide sequence ID" value="NZ_CP051680.1"/>
</dbReference>
<dbReference type="PROSITE" id="PS51000">
    <property type="entry name" value="HTH_DEOR_2"/>
    <property type="match status" value="1"/>
</dbReference>
<dbReference type="InterPro" id="IPR051534">
    <property type="entry name" value="CBASS_pafABC_assoc_protein"/>
</dbReference>
<dbReference type="InterPro" id="IPR036390">
    <property type="entry name" value="WH_DNA-bd_sf"/>
</dbReference>
<evidence type="ECO:0000313" key="4">
    <source>
        <dbReference type="EMBL" id="QJD85641.1"/>
    </source>
</evidence>